<keyword evidence="9" id="KW-0472">Membrane</keyword>
<dbReference type="Proteomes" id="UP001430584">
    <property type="component" value="Unassembled WGS sequence"/>
</dbReference>
<evidence type="ECO:0000256" key="5">
    <source>
        <dbReference type="ARBA" id="ARBA00022723"/>
    </source>
</evidence>
<keyword evidence="7" id="KW-0408">Iron</keyword>
<dbReference type="EC" id="4.4.1.17" evidence="3"/>
<feature type="region of interest" description="Disordered" evidence="11">
    <location>
        <begin position="133"/>
        <end position="152"/>
    </location>
</feature>
<dbReference type="EMBL" id="JAJVCZ030000001">
    <property type="protein sequence ID" value="KAL0264228.1"/>
    <property type="molecule type" value="Genomic_DNA"/>
</dbReference>
<dbReference type="Gene3D" id="2.40.40.50">
    <property type="entry name" value="Ubiquitin fusion degradation protein UFD1, N-terminal domain"/>
    <property type="match status" value="1"/>
</dbReference>
<evidence type="ECO:0000256" key="2">
    <source>
        <dbReference type="ARBA" id="ARBA00007255"/>
    </source>
</evidence>
<keyword evidence="15" id="KW-1185">Reference proteome</keyword>
<feature type="compositionally biased region" description="Basic and acidic residues" evidence="11">
    <location>
        <begin position="629"/>
        <end position="639"/>
    </location>
</feature>
<dbReference type="InterPro" id="IPR000511">
    <property type="entry name" value="Holocyt_c/c1_synthase"/>
</dbReference>
<evidence type="ECO:0000256" key="9">
    <source>
        <dbReference type="ARBA" id="ARBA00023136"/>
    </source>
</evidence>
<evidence type="ECO:0000256" key="3">
    <source>
        <dbReference type="ARBA" id="ARBA00012218"/>
    </source>
</evidence>
<keyword evidence="4" id="KW-0349">Heme</keyword>
<evidence type="ECO:0000256" key="11">
    <source>
        <dbReference type="SAM" id="MobiDB-lite"/>
    </source>
</evidence>
<comment type="subcellular location">
    <subcellularLocation>
        <location evidence="1">Mitochondrion inner membrane</location>
    </subcellularLocation>
</comment>
<evidence type="ECO:0000256" key="7">
    <source>
        <dbReference type="ARBA" id="ARBA00023004"/>
    </source>
</evidence>
<accession>A0ABR3CTJ9</accession>
<gene>
    <name evidence="14" type="ORF">SLS55_000175</name>
</gene>
<feature type="domain" description="Ubiquitin fusion degradation protein UFD1 N-terminal subdomain 1" evidence="12">
    <location>
        <begin position="89"/>
        <end position="135"/>
    </location>
</feature>
<keyword evidence="6" id="KW-0999">Mitochondrion inner membrane</keyword>
<feature type="region of interest" description="Disordered" evidence="11">
    <location>
        <begin position="629"/>
        <end position="654"/>
    </location>
</feature>
<keyword evidence="5" id="KW-0479">Metal-binding</keyword>
<feature type="region of interest" description="Disordered" evidence="11">
    <location>
        <begin position="712"/>
        <end position="745"/>
    </location>
</feature>
<evidence type="ECO:0000313" key="15">
    <source>
        <dbReference type="Proteomes" id="UP001430584"/>
    </source>
</evidence>
<protein>
    <recommendedName>
        <fullName evidence="3">holocytochrome-c synthase</fullName>
        <ecNumber evidence="3">4.4.1.17</ecNumber>
    </recommendedName>
</protein>
<feature type="region of interest" description="Disordered" evidence="11">
    <location>
        <begin position="565"/>
        <end position="602"/>
    </location>
</feature>
<name>A0ABR3CTJ9_9PEZI</name>
<evidence type="ECO:0000256" key="6">
    <source>
        <dbReference type="ARBA" id="ARBA00022792"/>
    </source>
</evidence>
<proteinExistence type="inferred from homology"/>
<dbReference type="PANTHER" id="PTHR12743:SF3">
    <property type="entry name" value="HOLOCYTOCHROME-C SYNTHASE"/>
    <property type="match status" value="1"/>
</dbReference>
<evidence type="ECO:0000259" key="12">
    <source>
        <dbReference type="Pfam" id="PF03152"/>
    </source>
</evidence>
<feature type="compositionally biased region" description="Basic and acidic residues" evidence="11">
    <location>
        <begin position="724"/>
        <end position="733"/>
    </location>
</feature>
<evidence type="ECO:0000256" key="10">
    <source>
        <dbReference type="ARBA" id="ARBA00023239"/>
    </source>
</evidence>
<comment type="similarity">
    <text evidence="2">Belongs to the cytochrome c-type heme lyase family.</text>
</comment>
<dbReference type="PROSITE" id="PS00822">
    <property type="entry name" value="CYTO_HEME_LYASE_2"/>
    <property type="match status" value="1"/>
</dbReference>
<comment type="caution">
    <text evidence="14">The sequence shown here is derived from an EMBL/GenBank/DDBJ whole genome shotgun (WGS) entry which is preliminary data.</text>
</comment>
<dbReference type="Pfam" id="PF03152">
    <property type="entry name" value="UFD1_N1"/>
    <property type="match status" value="1"/>
</dbReference>
<evidence type="ECO:0000256" key="8">
    <source>
        <dbReference type="ARBA" id="ARBA00023128"/>
    </source>
</evidence>
<reference evidence="14 15" key="1">
    <citation type="submission" date="2024-02" db="EMBL/GenBank/DDBJ databases">
        <title>De novo assembly and annotation of 12 fungi associated with fruit tree decline syndrome in Ontario, Canada.</title>
        <authorList>
            <person name="Sulman M."/>
            <person name="Ellouze W."/>
            <person name="Ilyukhin E."/>
        </authorList>
    </citation>
    <scope>NUCLEOTIDE SEQUENCE [LARGE SCALE GENOMIC DNA]</scope>
    <source>
        <strain evidence="14 15">FDS-637</strain>
    </source>
</reference>
<evidence type="ECO:0000313" key="14">
    <source>
        <dbReference type="EMBL" id="KAL0264228.1"/>
    </source>
</evidence>
<sequence length="858" mass="95276">MASEPAEPAPLRWSAQFAVAAPSKSRHLPGDKLLLPASALEQLLAAAPMVSAQSSSNQPHTATFDPFNPHTFAAERQARELQYQDRVQQLPHPLTFRLVNPDNGKAAYAGIREFSAEDGEVVLSKFLRESLGVESDGEGDGWPSSGNTSDEDTTMANEAADISVNGNGRPRITVHAYQLPKGTFVKLRPLEAGYDPADWKSLLEQHMHLEVDIEALNEEQARETLKKIAAKAQKAPGTTEGSSPGGKLGLLKPELGQVLDGEYVDYEIPSWIRSQGIEIELSEVDEEDELDLYVSPFGPRQRARPRAEEHVFADVSSTYPKRVRLRPTNVELEDADSLWVSVHAYTPENTSTTTSPKTYQIRAVPFDPQEDAIQSSTASDNAPPNPGDVQCKNCHHCDRTFTSLSQLAHHKTTVCPGKHILCQFCHLEVPQEGDPDEPNPEALLSNLTPHELADGGRTTECHLCNKIIRLRDMATHSKHHEFEKLSRPAPRLCRNVNCGRTLDGASKTGDTRIAFKLGKSQGPENDLGLCGVCFGPLYVSMYDPEDESSQKRKNLAEMLAAEEDPGCPMHQKGAAPPAPPKPSATPAGACPYVPPEKKDDAHPKSGLLERLNPLNFMPSNLSQERAEHQTVDLPTDREASSIPRGDGGGNWEYPSPQQMYNAMLRKGYTDTPQDAVESMVAVHNFLNEGAWAEILEWERRFSRGIVHGWKTSAQGEEGSQAGELLERWPDKETPPPQLTRFMGRPGELTPKARMMQYLGQVWPSQFNSEPPFDRHDWFVQRNLPNGETVEKRYVIDYYEGEPEHGMPVFYLDVRPAIDTPSQAAERAVRWGRDVWWRAVGGNIREQLQAQQAQQAARR</sequence>
<evidence type="ECO:0000256" key="4">
    <source>
        <dbReference type="ARBA" id="ARBA00022617"/>
    </source>
</evidence>
<dbReference type="GeneID" id="92004260"/>
<evidence type="ECO:0000256" key="1">
    <source>
        <dbReference type="ARBA" id="ARBA00004273"/>
    </source>
</evidence>
<dbReference type="Pfam" id="PF24503">
    <property type="entry name" value="DUF7590"/>
    <property type="match status" value="1"/>
</dbReference>
<dbReference type="Pfam" id="PF01265">
    <property type="entry name" value="Cyto_heme_lyase"/>
    <property type="match status" value="1"/>
</dbReference>
<dbReference type="InterPro" id="IPR042299">
    <property type="entry name" value="Ufd1-like_Nn"/>
</dbReference>
<dbReference type="InterPro" id="IPR055417">
    <property type="entry name" value="UFD1_N1"/>
</dbReference>
<evidence type="ECO:0000259" key="13">
    <source>
        <dbReference type="Pfam" id="PF24503"/>
    </source>
</evidence>
<organism evidence="14 15">
    <name type="scientific">Diplodia seriata</name>
    <dbReference type="NCBI Taxonomy" id="420778"/>
    <lineage>
        <taxon>Eukaryota</taxon>
        <taxon>Fungi</taxon>
        <taxon>Dikarya</taxon>
        <taxon>Ascomycota</taxon>
        <taxon>Pezizomycotina</taxon>
        <taxon>Dothideomycetes</taxon>
        <taxon>Dothideomycetes incertae sedis</taxon>
        <taxon>Botryosphaeriales</taxon>
        <taxon>Botryosphaeriaceae</taxon>
        <taxon>Diplodia</taxon>
    </lineage>
</organism>
<dbReference type="InterPro" id="IPR056012">
    <property type="entry name" value="DUF7590"/>
</dbReference>
<keyword evidence="10" id="KW-0456">Lyase</keyword>
<dbReference type="RefSeq" id="XP_066636968.1">
    <property type="nucleotide sequence ID" value="XM_066771689.1"/>
</dbReference>
<feature type="domain" description="DUF7590" evidence="13">
    <location>
        <begin position="241"/>
        <end position="363"/>
    </location>
</feature>
<dbReference type="PANTHER" id="PTHR12743">
    <property type="entry name" value="CYTOCHROME C1 HEME LYASE"/>
    <property type="match status" value="1"/>
</dbReference>
<keyword evidence="8" id="KW-0496">Mitochondrion</keyword>